<evidence type="ECO:0000256" key="3">
    <source>
        <dbReference type="ARBA" id="ARBA00022900"/>
    </source>
</evidence>
<evidence type="ECO:0000313" key="6">
    <source>
        <dbReference type="EMBL" id="CAD6252064.1"/>
    </source>
</evidence>
<comment type="similarity">
    <text evidence="1">Belongs to the protease inhibitor I13 (potato type I serine protease inhibitor) family.</text>
</comment>
<dbReference type="InterPro" id="IPR036354">
    <property type="entry name" value="Prot_inh_pot1_sf"/>
</dbReference>
<protein>
    <submittedName>
        <fullName evidence="6">Uncharacterized protein</fullName>
    </submittedName>
</protein>
<evidence type="ECO:0000313" key="7">
    <source>
        <dbReference type="Proteomes" id="UP000604825"/>
    </source>
</evidence>
<dbReference type="GO" id="GO:0009611">
    <property type="term" value="P:response to wounding"/>
    <property type="evidence" value="ECO:0007669"/>
    <property type="project" value="InterPro"/>
</dbReference>
<evidence type="ECO:0000256" key="1">
    <source>
        <dbReference type="ARBA" id="ARBA00008210"/>
    </source>
</evidence>
<name>A0A811Q608_9POAL</name>
<evidence type="ECO:0000313" key="5">
    <source>
        <dbReference type="EMBL" id="CAD6252054.1"/>
    </source>
</evidence>
<proteinExistence type="inferred from homology"/>
<reference evidence="6" key="1">
    <citation type="submission" date="2020-10" db="EMBL/GenBank/DDBJ databases">
        <authorList>
            <person name="Han B."/>
            <person name="Lu T."/>
            <person name="Zhao Q."/>
            <person name="Huang X."/>
            <person name="Zhao Y."/>
        </authorList>
    </citation>
    <scope>NUCLEOTIDE SEQUENCE</scope>
</reference>
<dbReference type="EMBL" id="CAJGYO010000008">
    <property type="protein sequence ID" value="CAD6252064.1"/>
    <property type="molecule type" value="Genomic_DNA"/>
</dbReference>
<dbReference type="Pfam" id="PF00280">
    <property type="entry name" value="potato_inhibit"/>
    <property type="match status" value="1"/>
</dbReference>
<keyword evidence="3" id="KW-0722">Serine protease inhibitor</keyword>
<gene>
    <name evidence="5" type="ORF">NCGR_LOCUS35783</name>
    <name evidence="6" type="ORF">NCGR_LOCUS35793</name>
</gene>
<dbReference type="SUPFAM" id="SSF54654">
    <property type="entry name" value="CI-2 family of serine protease inhibitors"/>
    <property type="match status" value="1"/>
</dbReference>
<sequence>MVRRLLQGDDNLPPPDHSKTSWPEVVGWQELPAGIRIGYDRPEVTVEFFNVGETPPPGFDPNRVVVFVDIIILYVAEIPVLG</sequence>
<organism evidence="6 7">
    <name type="scientific">Miscanthus lutarioriparius</name>
    <dbReference type="NCBI Taxonomy" id="422564"/>
    <lineage>
        <taxon>Eukaryota</taxon>
        <taxon>Viridiplantae</taxon>
        <taxon>Streptophyta</taxon>
        <taxon>Embryophyta</taxon>
        <taxon>Tracheophyta</taxon>
        <taxon>Spermatophyta</taxon>
        <taxon>Magnoliopsida</taxon>
        <taxon>Liliopsida</taxon>
        <taxon>Poales</taxon>
        <taxon>Poaceae</taxon>
        <taxon>PACMAD clade</taxon>
        <taxon>Panicoideae</taxon>
        <taxon>Andropogonodae</taxon>
        <taxon>Andropogoneae</taxon>
        <taxon>Saccharinae</taxon>
        <taxon>Miscanthus</taxon>
    </lineage>
</organism>
<evidence type="ECO:0000256" key="4">
    <source>
        <dbReference type="SAM" id="MobiDB-lite"/>
    </source>
</evidence>
<dbReference type="PANTHER" id="PTHR33091">
    <property type="entry name" value="PROTEIN, PUTATIVE, EXPRESSED-RELATED"/>
    <property type="match status" value="1"/>
</dbReference>
<keyword evidence="2" id="KW-0646">Protease inhibitor</keyword>
<dbReference type="OrthoDB" id="580986at2759"/>
<dbReference type="PANTHER" id="PTHR33091:SF92">
    <property type="entry name" value="OS02G0124300 PROTEIN"/>
    <property type="match status" value="1"/>
</dbReference>
<dbReference type="EMBL" id="CAJGYO010000008">
    <property type="protein sequence ID" value="CAD6252054.1"/>
    <property type="molecule type" value="Genomic_DNA"/>
</dbReference>
<evidence type="ECO:0000256" key="2">
    <source>
        <dbReference type="ARBA" id="ARBA00022690"/>
    </source>
</evidence>
<dbReference type="AlphaFoldDB" id="A0A811Q608"/>
<comment type="caution">
    <text evidence="6">The sequence shown here is derived from an EMBL/GenBank/DDBJ whole genome shotgun (WGS) entry which is preliminary data.</text>
</comment>
<dbReference type="Proteomes" id="UP000604825">
    <property type="component" value="Unassembled WGS sequence"/>
</dbReference>
<dbReference type="Gene3D" id="3.30.10.10">
    <property type="entry name" value="Trypsin Inhibitor V, subunit A"/>
    <property type="match status" value="1"/>
</dbReference>
<feature type="region of interest" description="Disordered" evidence="4">
    <location>
        <begin position="1"/>
        <end position="21"/>
    </location>
</feature>
<dbReference type="GO" id="GO:0004867">
    <property type="term" value="F:serine-type endopeptidase inhibitor activity"/>
    <property type="evidence" value="ECO:0007669"/>
    <property type="project" value="UniProtKB-KW"/>
</dbReference>
<accession>A0A811Q608</accession>
<dbReference type="InterPro" id="IPR000864">
    <property type="entry name" value="Prot_inh_pot1"/>
</dbReference>
<keyword evidence="7" id="KW-1185">Reference proteome</keyword>